<dbReference type="Proteomes" id="UP000243499">
    <property type="component" value="Chromosome 6"/>
</dbReference>
<dbReference type="Pfam" id="PF03101">
    <property type="entry name" value="FAR1"/>
    <property type="match status" value="1"/>
</dbReference>
<dbReference type="InterPro" id="IPR004330">
    <property type="entry name" value="FAR1_DNA_bnd_dom"/>
</dbReference>
<sequence>MESEEITDHDATKPVPTQYVSNVAAGHDDRLEASNATAARHDDLEANMVVPAERVDDQMHATEVADKIKQTLIVPKVGMAFESEDNAYEMYNTYAGITGFSIRKSTTKYRPDGTLYQKFLVCSSEGFGNASKGTTRSGYGARVQFTISKEGIWTVQKVVLEHNHYLASSNKKKNLRSQRRVTEADRMLIGHIQEAGMRPSQVFEFMKQFYGGANKVPFGRMDCNNEISRERKKYLESNDAQKLCNYLKNKQLEDPTFFYAVDIDEETGRIVNFF</sequence>
<organism evidence="2">
    <name type="scientific">Panicum hallii</name>
    <dbReference type="NCBI Taxonomy" id="206008"/>
    <lineage>
        <taxon>Eukaryota</taxon>
        <taxon>Viridiplantae</taxon>
        <taxon>Streptophyta</taxon>
        <taxon>Embryophyta</taxon>
        <taxon>Tracheophyta</taxon>
        <taxon>Spermatophyta</taxon>
        <taxon>Magnoliopsida</taxon>
        <taxon>Liliopsida</taxon>
        <taxon>Poales</taxon>
        <taxon>Poaceae</taxon>
        <taxon>PACMAD clade</taxon>
        <taxon>Panicoideae</taxon>
        <taxon>Panicodae</taxon>
        <taxon>Paniceae</taxon>
        <taxon>Panicinae</taxon>
        <taxon>Panicum</taxon>
        <taxon>Panicum sect. Panicum</taxon>
    </lineage>
</organism>
<feature type="domain" description="FAR1" evidence="1">
    <location>
        <begin position="90"/>
        <end position="167"/>
    </location>
</feature>
<proteinExistence type="predicted"/>
<dbReference type="PANTHER" id="PTHR47718">
    <property type="entry name" value="OS01G0519700 PROTEIN"/>
    <property type="match status" value="1"/>
</dbReference>
<dbReference type="Gramene" id="PVH36707">
    <property type="protein sequence ID" value="PVH36707"/>
    <property type="gene ID" value="PAHAL_6G148200"/>
</dbReference>
<reference evidence="2" key="1">
    <citation type="submission" date="2018-04" db="EMBL/GenBank/DDBJ databases">
        <title>WGS assembly of Panicum hallii.</title>
        <authorList>
            <person name="Lovell J."/>
            <person name="Jenkins J."/>
            <person name="Lowry D."/>
            <person name="Mamidi S."/>
            <person name="Sreedasyam A."/>
            <person name="Weng X."/>
            <person name="Barry K."/>
            <person name="Bonette J."/>
            <person name="Campitelli B."/>
            <person name="Daum C."/>
            <person name="Gordon S."/>
            <person name="Gould B."/>
            <person name="Lipzen A."/>
            <person name="Macqueen A."/>
            <person name="Palacio-Mejia J."/>
            <person name="Plott C."/>
            <person name="Shakirov E."/>
            <person name="Shu S."/>
            <person name="Yoshinaga Y."/>
            <person name="Zane M."/>
            <person name="Rokhsar D."/>
            <person name="Grimwood J."/>
            <person name="Schmutz J."/>
            <person name="Juenger T."/>
        </authorList>
    </citation>
    <scope>NUCLEOTIDE SEQUENCE [LARGE SCALE GENOMIC DNA]</scope>
    <source>
        <strain evidence="2">FIL2</strain>
    </source>
</reference>
<dbReference type="AlphaFoldDB" id="A0A2T8IGC4"/>
<evidence type="ECO:0000313" key="2">
    <source>
        <dbReference type="EMBL" id="PVH36707.1"/>
    </source>
</evidence>
<dbReference type="PANTHER" id="PTHR47718:SF7">
    <property type="entry name" value="PROTEIN FAR1-RELATED SEQUENCE"/>
    <property type="match status" value="1"/>
</dbReference>
<dbReference type="EMBL" id="CM008051">
    <property type="protein sequence ID" value="PVH36707.1"/>
    <property type="molecule type" value="Genomic_DNA"/>
</dbReference>
<accession>A0A2T8IGC4</accession>
<gene>
    <name evidence="2" type="ORF">PAHAL_6G148200</name>
</gene>
<protein>
    <recommendedName>
        <fullName evidence="1">FAR1 domain-containing protein</fullName>
    </recommendedName>
</protein>
<name>A0A2T8IGC4_9POAL</name>
<evidence type="ECO:0000259" key="1">
    <source>
        <dbReference type="Pfam" id="PF03101"/>
    </source>
</evidence>